<evidence type="ECO:0000313" key="4">
    <source>
        <dbReference type="RefSeq" id="XP_052133651.1"/>
    </source>
</evidence>
<dbReference type="PRINTS" id="PR00838">
    <property type="entry name" value="V5ALLERGEN"/>
</dbReference>
<feature type="domain" description="SCP" evidence="2">
    <location>
        <begin position="53"/>
        <end position="220"/>
    </location>
</feature>
<feature type="signal peptide" evidence="1">
    <location>
        <begin position="1"/>
        <end position="17"/>
    </location>
</feature>
<dbReference type="Pfam" id="PF00188">
    <property type="entry name" value="CAP"/>
    <property type="match status" value="1"/>
</dbReference>
<keyword evidence="1" id="KW-0732">Signal</keyword>
<feature type="chain" id="PRO_5038867901" evidence="1">
    <location>
        <begin position="18"/>
        <end position="248"/>
    </location>
</feature>
<dbReference type="PANTHER" id="PTHR10334">
    <property type="entry name" value="CYSTEINE-RICH SECRETORY PROTEIN-RELATED"/>
    <property type="match status" value="1"/>
</dbReference>
<dbReference type="Proteomes" id="UP000504606">
    <property type="component" value="Unplaced"/>
</dbReference>
<proteinExistence type="predicted"/>
<dbReference type="InterPro" id="IPR035940">
    <property type="entry name" value="CAP_sf"/>
</dbReference>
<accession>A0A9C6XC01</accession>
<organism evidence="3 4">
    <name type="scientific">Frankliniella occidentalis</name>
    <name type="common">Western flower thrips</name>
    <name type="synonym">Euthrips occidentalis</name>
    <dbReference type="NCBI Taxonomy" id="133901"/>
    <lineage>
        <taxon>Eukaryota</taxon>
        <taxon>Metazoa</taxon>
        <taxon>Ecdysozoa</taxon>
        <taxon>Arthropoda</taxon>
        <taxon>Hexapoda</taxon>
        <taxon>Insecta</taxon>
        <taxon>Pterygota</taxon>
        <taxon>Neoptera</taxon>
        <taxon>Paraneoptera</taxon>
        <taxon>Thysanoptera</taxon>
        <taxon>Terebrantia</taxon>
        <taxon>Thripoidea</taxon>
        <taxon>Thripidae</taxon>
        <taxon>Frankliniella</taxon>
    </lineage>
</organism>
<dbReference type="SUPFAM" id="SSF55797">
    <property type="entry name" value="PR-1-like"/>
    <property type="match status" value="1"/>
</dbReference>
<dbReference type="InterPro" id="IPR014044">
    <property type="entry name" value="CAP_dom"/>
</dbReference>
<dbReference type="InterPro" id="IPR018244">
    <property type="entry name" value="Allrgn_V5/Tpx1_CS"/>
</dbReference>
<dbReference type="GO" id="GO:0005576">
    <property type="term" value="C:extracellular region"/>
    <property type="evidence" value="ECO:0007669"/>
    <property type="project" value="UniProtKB-SubCell"/>
</dbReference>
<dbReference type="RefSeq" id="XP_052133651.1">
    <property type="nucleotide sequence ID" value="XM_052277691.1"/>
</dbReference>
<dbReference type="GeneID" id="113217267"/>
<gene>
    <name evidence="4" type="primary">LOC113217267</name>
</gene>
<keyword evidence="3" id="KW-1185">Reference proteome</keyword>
<reference evidence="4" key="1">
    <citation type="submission" date="2025-08" db="UniProtKB">
        <authorList>
            <consortium name="RefSeq"/>
        </authorList>
    </citation>
    <scope>IDENTIFICATION</scope>
    <source>
        <tissue evidence="4">Whole organism</tissue>
    </source>
</reference>
<protein>
    <submittedName>
        <fullName evidence="4">Venom allergen 5-like isoform X1</fullName>
    </submittedName>
</protein>
<sequence length="248" mass="26875">MLRQLLVLLPLLACVAAAANPYCKICKEHPMCKYTAKPGAACKNYVAPRVSSSDKALIVRLHNEYRNKVALGKETRGKGNPQPSASNMRKMSWDNELATIAQRWADQCTFEHSTCMNTRDGTVAGQCLLSGGIAPGQVTPDWKTAVKMWYDEVAARDGSQNTKPFKADGTFMDVGHYTQLAWAKTYAVGCGYSTYRAGSGNKPDTQLVVCNYKPSGNVVGEVVYEGGAPASKCPKGTKRDSTYKGLCA</sequence>
<dbReference type="PROSITE" id="PS01010">
    <property type="entry name" value="CRISP_2"/>
    <property type="match status" value="1"/>
</dbReference>
<dbReference type="InterPro" id="IPR001283">
    <property type="entry name" value="CRISP-related"/>
</dbReference>
<name>A0A9C6XC01_FRAOC</name>
<dbReference type="PRINTS" id="PR00837">
    <property type="entry name" value="V5TPXLIKE"/>
</dbReference>
<dbReference type="PROSITE" id="PS01009">
    <property type="entry name" value="CRISP_1"/>
    <property type="match status" value="1"/>
</dbReference>
<dbReference type="CDD" id="cd05380">
    <property type="entry name" value="CAP_euk"/>
    <property type="match status" value="1"/>
</dbReference>
<dbReference type="Gene3D" id="3.40.33.10">
    <property type="entry name" value="CAP"/>
    <property type="match status" value="1"/>
</dbReference>
<evidence type="ECO:0000313" key="3">
    <source>
        <dbReference type="Proteomes" id="UP000504606"/>
    </source>
</evidence>
<evidence type="ECO:0000256" key="1">
    <source>
        <dbReference type="SAM" id="SignalP"/>
    </source>
</evidence>
<dbReference type="SMART" id="SM00198">
    <property type="entry name" value="SCP"/>
    <property type="match status" value="1"/>
</dbReference>
<dbReference type="InterPro" id="IPR002413">
    <property type="entry name" value="V5_allergen-like"/>
</dbReference>
<dbReference type="AlphaFoldDB" id="A0A9C6XC01"/>
<dbReference type="OrthoDB" id="43654at2759"/>
<evidence type="ECO:0000259" key="2">
    <source>
        <dbReference type="SMART" id="SM00198"/>
    </source>
</evidence>